<reference evidence="2 3" key="1">
    <citation type="journal article" date="2016" name="Nat. Commun.">
        <title>Thousands of microbial genomes shed light on interconnected biogeochemical processes in an aquifer system.</title>
        <authorList>
            <person name="Anantharaman K."/>
            <person name="Brown C.T."/>
            <person name="Hug L.A."/>
            <person name="Sharon I."/>
            <person name="Castelle C.J."/>
            <person name="Probst A.J."/>
            <person name="Thomas B.C."/>
            <person name="Singh A."/>
            <person name="Wilkins M.J."/>
            <person name="Karaoz U."/>
            <person name="Brodie E.L."/>
            <person name="Williams K.H."/>
            <person name="Hubbard S.S."/>
            <person name="Banfield J.F."/>
        </authorList>
    </citation>
    <scope>NUCLEOTIDE SEQUENCE [LARGE SCALE GENOMIC DNA]</scope>
</reference>
<protein>
    <submittedName>
        <fullName evidence="2">Uncharacterized protein</fullName>
    </submittedName>
</protein>
<accession>A0A1F6MGI5</accession>
<comment type="caution">
    <text evidence="2">The sequence shown here is derived from an EMBL/GenBank/DDBJ whole genome shotgun (WGS) entry which is preliminary data.</text>
</comment>
<feature type="compositionally biased region" description="Basic and acidic residues" evidence="1">
    <location>
        <begin position="1"/>
        <end position="15"/>
    </location>
</feature>
<proteinExistence type="predicted"/>
<gene>
    <name evidence="2" type="ORF">A3C90_04370</name>
</gene>
<dbReference type="AlphaFoldDB" id="A0A1F6MGI5"/>
<dbReference type="STRING" id="1798683.A3C90_04370"/>
<feature type="region of interest" description="Disordered" evidence="1">
    <location>
        <begin position="1"/>
        <end position="65"/>
    </location>
</feature>
<name>A0A1F6MGI5_9BACT</name>
<dbReference type="Proteomes" id="UP000177457">
    <property type="component" value="Unassembled WGS sequence"/>
</dbReference>
<evidence type="ECO:0000313" key="2">
    <source>
        <dbReference type="EMBL" id="OGH70729.1"/>
    </source>
</evidence>
<sequence length="199" mass="22274">MRGEGLNFEKSDVGRNVRPSQLPETPVSREKVDTGEKGAKADIEYGDTEAMEVNPTPPEKSFIGMAGKSGISVETPRPPEEPVVLDEFDRKIIEGERKRIDPETGMFRVNGPLSEFSRKADRGAFERTLATAAEMIVGKNVSDVKQLVEKETLHTAVLYQLLRDLNRRGVLTALQSNVQSVLHDYFGYEKIKDRLKNEV</sequence>
<dbReference type="EMBL" id="MFQE01000040">
    <property type="protein sequence ID" value="OGH70729.1"/>
    <property type="molecule type" value="Genomic_DNA"/>
</dbReference>
<evidence type="ECO:0000256" key="1">
    <source>
        <dbReference type="SAM" id="MobiDB-lite"/>
    </source>
</evidence>
<organism evidence="2 3">
    <name type="scientific">Candidatus Magasanikbacteria bacterium RIFCSPHIGHO2_02_FULL_51_14</name>
    <dbReference type="NCBI Taxonomy" id="1798683"/>
    <lineage>
        <taxon>Bacteria</taxon>
        <taxon>Candidatus Magasanikiibacteriota</taxon>
    </lineage>
</organism>
<feature type="compositionally biased region" description="Basic and acidic residues" evidence="1">
    <location>
        <begin position="27"/>
        <end position="43"/>
    </location>
</feature>
<evidence type="ECO:0000313" key="3">
    <source>
        <dbReference type="Proteomes" id="UP000177457"/>
    </source>
</evidence>